<proteinExistence type="predicted"/>
<dbReference type="InterPro" id="IPR011051">
    <property type="entry name" value="RmlC_Cupin_sf"/>
</dbReference>
<comment type="caution">
    <text evidence="1">The sequence shown here is derived from an EMBL/GenBank/DDBJ whole genome shotgun (WGS) entry which is preliminary data.</text>
</comment>
<dbReference type="RefSeq" id="WP_189073066.1">
    <property type="nucleotide sequence ID" value="NZ_BMQN01000003.1"/>
</dbReference>
<dbReference type="InterPro" id="IPR014710">
    <property type="entry name" value="RmlC-like_jellyroll"/>
</dbReference>
<reference evidence="2" key="1">
    <citation type="journal article" date="2019" name="Int. J. Syst. Evol. Microbiol.">
        <title>The Global Catalogue of Microorganisms (GCM) 10K type strain sequencing project: providing services to taxonomists for standard genome sequencing and annotation.</title>
        <authorList>
            <consortium name="The Broad Institute Genomics Platform"/>
            <consortium name="The Broad Institute Genome Sequencing Center for Infectious Disease"/>
            <person name="Wu L."/>
            <person name="Ma J."/>
        </authorList>
    </citation>
    <scope>NUCLEOTIDE SEQUENCE [LARGE SCALE GENOMIC DNA]</scope>
    <source>
        <strain evidence="2">JCM 31405</strain>
    </source>
</reference>
<dbReference type="EMBL" id="BMQN01000003">
    <property type="protein sequence ID" value="GGR93396.1"/>
    <property type="molecule type" value="Genomic_DNA"/>
</dbReference>
<name>A0ABQ2S6B3_9DEIO</name>
<dbReference type="Proteomes" id="UP000644548">
    <property type="component" value="Unassembled WGS sequence"/>
</dbReference>
<organism evidence="1 2">
    <name type="scientific">Deinococcus sedimenti</name>
    <dbReference type="NCBI Taxonomy" id="1867090"/>
    <lineage>
        <taxon>Bacteria</taxon>
        <taxon>Thermotogati</taxon>
        <taxon>Deinococcota</taxon>
        <taxon>Deinococci</taxon>
        <taxon>Deinococcales</taxon>
        <taxon>Deinococcaceae</taxon>
        <taxon>Deinococcus</taxon>
    </lineage>
</organism>
<protein>
    <submittedName>
        <fullName evidence="1">LPS biosynthesis protein</fullName>
    </submittedName>
</protein>
<dbReference type="Pfam" id="PF00908">
    <property type="entry name" value="dTDP_sugar_isom"/>
    <property type="match status" value="1"/>
</dbReference>
<sequence length="177" mass="19454">MTRLREEVQLALSFQSYAPGPGIAGVQVVPLRKYRGENGAFAEILRLEEGRLDGLPDFTPRQLSVSWGDPGRVNAFHLHPRQPQNELWCVLTGQLLVWLVDVRADSVSSGVRRAVILSSEAPSLLLIPSGVAHGYRAGAQGATLLYAMDAQFNPDDPNEGRLPWDHFGADLWAEDRG</sequence>
<dbReference type="InterPro" id="IPR000888">
    <property type="entry name" value="RmlC-like"/>
</dbReference>
<evidence type="ECO:0000313" key="1">
    <source>
        <dbReference type="EMBL" id="GGR93396.1"/>
    </source>
</evidence>
<keyword evidence="2" id="KW-1185">Reference proteome</keyword>
<dbReference type="PANTHER" id="PTHR21047:SF2">
    <property type="entry name" value="THYMIDINE DIPHOSPHO-4-KETO-RHAMNOSE 3,5-EPIMERASE"/>
    <property type="match status" value="1"/>
</dbReference>
<evidence type="ECO:0000313" key="2">
    <source>
        <dbReference type="Proteomes" id="UP000644548"/>
    </source>
</evidence>
<gene>
    <name evidence="1" type="ORF">GCM10008960_20490</name>
</gene>
<accession>A0ABQ2S6B3</accession>
<dbReference type="SUPFAM" id="SSF51182">
    <property type="entry name" value="RmlC-like cupins"/>
    <property type="match status" value="1"/>
</dbReference>
<dbReference type="Gene3D" id="2.60.120.10">
    <property type="entry name" value="Jelly Rolls"/>
    <property type="match status" value="1"/>
</dbReference>
<dbReference type="PANTHER" id="PTHR21047">
    <property type="entry name" value="DTDP-6-DEOXY-D-GLUCOSE-3,5 EPIMERASE"/>
    <property type="match status" value="1"/>
</dbReference>